<evidence type="ECO:0000256" key="1">
    <source>
        <dbReference type="ARBA" id="ARBA00022527"/>
    </source>
</evidence>
<dbReference type="InterPro" id="IPR003594">
    <property type="entry name" value="HATPase_dom"/>
</dbReference>
<keyword evidence="3" id="KW-0067">ATP-binding</keyword>
<keyword evidence="4" id="KW-1185">Reference proteome</keyword>
<reference evidence="3 4" key="1">
    <citation type="submission" date="2021-08" db="EMBL/GenBank/DDBJ databases">
        <title>Streptomyces sp. PTM05 isolated from lichen.</title>
        <authorList>
            <person name="Somphong A."/>
            <person name="Phongsopitanun W."/>
            <person name="Tanasupawat S."/>
        </authorList>
    </citation>
    <scope>NUCLEOTIDE SEQUENCE [LARGE SCALE GENOMIC DNA]</scope>
    <source>
        <strain evidence="3 4">Ptm05</strain>
    </source>
</reference>
<dbReference type="Pfam" id="PF13581">
    <property type="entry name" value="HATPase_c_2"/>
    <property type="match status" value="1"/>
</dbReference>
<comment type="caution">
    <text evidence="3">The sequence shown here is derived from an EMBL/GenBank/DDBJ whole genome shotgun (WGS) entry which is preliminary data.</text>
</comment>
<dbReference type="CDD" id="cd16936">
    <property type="entry name" value="HATPase_RsbW-like"/>
    <property type="match status" value="1"/>
</dbReference>
<evidence type="ECO:0000313" key="3">
    <source>
        <dbReference type="EMBL" id="MBY8886619.1"/>
    </source>
</evidence>
<dbReference type="PANTHER" id="PTHR35526:SF3">
    <property type="entry name" value="ANTI-SIGMA-F FACTOR RSBW"/>
    <property type="match status" value="1"/>
</dbReference>
<dbReference type="InterPro" id="IPR036890">
    <property type="entry name" value="HATPase_C_sf"/>
</dbReference>
<feature type="domain" description="Histidine kinase/HSP90-like ATPase" evidence="2">
    <location>
        <begin position="21"/>
        <end position="138"/>
    </location>
</feature>
<dbReference type="GO" id="GO:0005524">
    <property type="term" value="F:ATP binding"/>
    <property type="evidence" value="ECO:0007669"/>
    <property type="project" value="UniProtKB-KW"/>
</dbReference>
<organism evidence="3 4">
    <name type="scientific">Streptantibioticus parmotrematis</name>
    <dbReference type="NCBI Taxonomy" id="2873249"/>
    <lineage>
        <taxon>Bacteria</taxon>
        <taxon>Bacillati</taxon>
        <taxon>Actinomycetota</taxon>
        <taxon>Actinomycetes</taxon>
        <taxon>Kitasatosporales</taxon>
        <taxon>Streptomycetaceae</taxon>
        <taxon>Streptantibioticus</taxon>
    </lineage>
</organism>
<gene>
    <name evidence="3" type="ORF">K7472_17350</name>
</gene>
<name>A0ABS7QXV1_9ACTN</name>
<protein>
    <submittedName>
        <fullName evidence="3">ATP-binding protein</fullName>
    </submittedName>
</protein>
<evidence type="ECO:0000259" key="2">
    <source>
        <dbReference type="Pfam" id="PF13581"/>
    </source>
</evidence>
<dbReference type="Proteomes" id="UP001198565">
    <property type="component" value="Unassembled WGS sequence"/>
</dbReference>
<dbReference type="InterPro" id="IPR050267">
    <property type="entry name" value="Anti-sigma-factor_SerPK"/>
</dbReference>
<proteinExistence type="predicted"/>
<dbReference type="Gene3D" id="3.30.565.10">
    <property type="entry name" value="Histidine kinase-like ATPase, C-terminal domain"/>
    <property type="match status" value="1"/>
</dbReference>
<keyword evidence="1" id="KW-0808">Transferase</keyword>
<dbReference type="PANTHER" id="PTHR35526">
    <property type="entry name" value="ANTI-SIGMA-F FACTOR RSBW-RELATED"/>
    <property type="match status" value="1"/>
</dbReference>
<dbReference type="EMBL" id="JAINVZ010000011">
    <property type="protein sequence ID" value="MBY8886619.1"/>
    <property type="molecule type" value="Genomic_DNA"/>
</dbReference>
<dbReference type="RefSeq" id="WP_222979007.1">
    <property type="nucleotide sequence ID" value="NZ_JAINVZ010000011.1"/>
</dbReference>
<dbReference type="SUPFAM" id="SSF55874">
    <property type="entry name" value="ATPase domain of HSP90 chaperone/DNA topoisomerase II/histidine kinase"/>
    <property type="match status" value="1"/>
</dbReference>
<keyword evidence="1" id="KW-0723">Serine/threonine-protein kinase</keyword>
<sequence length="150" mass="16059">MAVVSPRPGPRLGRGVVRRLPASDRAPAAARRVVAERLRVWRLERLVGDVALIVSELVTNARVHGVGSVTLRMEFTVGTRGPACVHVEVHDFGMGPRTRDAAEPDGGGADRDVEHGRGLPLVAGIADRWGVRNSARGKGCTVWADRFVAS</sequence>
<keyword evidence="1" id="KW-0418">Kinase</keyword>
<evidence type="ECO:0000313" key="4">
    <source>
        <dbReference type="Proteomes" id="UP001198565"/>
    </source>
</evidence>
<accession>A0ABS7QXV1</accession>
<keyword evidence="3" id="KW-0547">Nucleotide-binding</keyword>